<evidence type="ECO:0000313" key="1">
    <source>
        <dbReference type="EMBL" id="KAE9398233.1"/>
    </source>
</evidence>
<dbReference type="EMBL" id="ML769486">
    <property type="protein sequence ID" value="KAE9398233.1"/>
    <property type="molecule type" value="Genomic_DNA"/>
</dbReference>
<dbReference type="AlphaFoldDB" id="A0A6A4HJR7"/>
<gene>
    <name evidence="1" type="ORF">BT96DRAFT_940360</name>
</gene>
<proteinExistence type="predicted"/>
<accession>A0A6A4HJR7</accession>
<evidence type="ECO:0000313" key="2">
    <source>
        <dbReference type="Proteomes" id="UP000799118"/>
    </source>
</evidence>
<sequence length="130" mass="14546">MYLQAYLLDVYKTFHQFGGVDCLLTLKRFGKSGLSKQLVEKTWEEVLAGKDNLLDCWIREDGVLVGIRTGNGYLIAGERKEGDARVGVPQAVPKYGLQGGDFVTSPKDAHSTKQTKIPNIPFPHHEFFHP</sequence>
<protein>
    <submittedName>
        <fullName evidence="1">Uncharacterized protein</fullName>
    </submittedName>
</protein>
<name>A0A6A4HJR7_9AGAR</name>
<keyword evidence="2" id="KW-1185">Reference proteome</keyword>
<dbReference type="OrthoDB" id="3262992at2759"/>
<organism evidence="1 2">
    <name type="scientific">Gymnopus androsaceus JB14</name>
    <dbReference type="NCBI Taxonomy" id="1447944"/>
    <lineage>
        <taxon>Eukaryota</taxon>
        <taxon>Fungi</taxon>
        <taxon>Dikarya</taxon>
        <taxon>Basidiomycota</taxon>
        <taxon>Agaricomycotina</taxon>
        <taxon>Agaricomycetes</taxon>
        <taxon>Agaricomycetidae</taxon>
        <taxon>Agaricales</taxon>
        <taxon>Marasmiineae</taxon>
        <taxon>Omphalotaceae</taxon>
        <taxon>Gymnopus</taxon>
    </lineage>
</organism>
<reference evidence="1" key="1">
    <citation type="journal article" date="2019" name="Environ. Microbiol.">
        <title>Fungal ecological strategies reflected in gene transcription - a case study of two litter decomposers.</title>
        <authorList>
            <person name="Barbi F."/>
            <person name="Kohler A."/>
            <person name="Barry K."/>
            <person name="Baskaran P."/>
            <person name="Daum C."/>
            <person name="Fauchery L."/>
            <person name="Ihrmark K."/>
            <person name="Kuo A."/>
            <person name="LaButti K."/>
            <person name="Lipzen A."/>
            <person name="Morin E."/>
            <person name="Grigoriev I.V."/>
            <person name="Henrissat B."/>
            <person name="Lindahl B."/>
            <person name="Martin F."/>
        </authorList>
    </citation>
    <scope>NUCLEOTIDE SEQUENCE</scope>
    <source>
        <strain evidence="1">JB14</strain>
    </source>
</reference>
<dbReference type="Proteomes" id="UP000799118">
    <property type="component" value="Unassembled WGS sequence"/>
</dbReference>